<evidence type="ECO:0000256" key="9">
    <source>
        <dbReference type="ARBA" id="ARBA00049563"/>
    </source>
</evidence>
<dbReference type="GO" id="GO:0052381">
    <property type="term" value="F:tRNA dimethylallyltransferase activity"/>
    <property type="evidence" value="ECO:0007669"/>
    <property type="project" value="UniProtKB-UniRule"/>
</dbReference>
<dbReference type="Gene3D" id="3.40.50.300">
    <property type="entry name" value="P-loop containing nucleotide triphosphate hydrolases"/>
    <property type="match status" value="1"/>
</dbReference>
<evidence type="ECO:0000256" key="1">
    <source>
        <dbReference type="ARBA" id="ARBA00001946"/>
    </source>
</evidence>
<organism evidence="14 15">
    <name type="scientific">Afipia felis</name>
    <name type="common">Cat scratch disease bacillus</name>
    <dbReference type="NCBI Taxonomy" id="1035"/>
    <lineage>
        <taxon>Bacteria</taxon>
        <taxon>Pseudomonadati</taxon>
        <taxon>Pseudomonadota</taxon>
        <taxon>Alphaproteobacteria</taxon>
        <taxon>Hyphomicrobiales</taxon>
        <taxon>Nitrobacteraceae</taxon>
        <taxon>Afipia</taxon>
    </lineage>
</organism>
<dbReference type="Pfam" id="PF01715">
    <property type="entry name" value="IPPT"/>
    <property type="match status" value="1"/>
</dbReference>
<comment type="function">
    <text evidence="2 10 12">Catalyzes the transfer of a dimethylallyl group onto the adenine at position 37 in tRNAs that read codons beginning with uridine, leading to the formation of N6-(dimethylallyl)adenosine (i(6)A).</text>
</comment>
<dbReference type="InterPro" id="IPR039657">
    <property type="entry name" value="Dimethylallyltransferase"/>
</dbReference>
<evidence type="ECO:0000256" key="10">
    <source>
        <dbReference type="HAMAP-Rule" id="MF_00185"/>
    </source>
</evidence>
<gene>
    <name evidence="10 14" type="primary">miaA</name>
    <name evidence="14" type="ORF">BN961_00690</name>
</gene>
<keyword evidence="8 10" id="KW-0460">Magnesium</keyword>
<keyword evidence="4 10" id="KW-0808">Transferase</keyword>
<keyword evidence="7 10" id="KW-0067">ATP-binding</keyword>
<dbReference type="InterPro" id="IPR018022">
    <property type="entry name" value="IPT"/>
</dbReference>
<dbReference type="SUPFAM" id="SSF52540">
    <property type="entry name" value="P-loop containing nucleoside triphosphate hydrolases"/>
    <property type="match status" value="2"/>
</dbReference>
<feature type="region of interest" description="Interaction with substrate tRNA" evidence="10">
    <location>
        <begin position="33"/>
        <end position="36"/>
    </location>
</feature>
<comment type="cofactor">
    <cofactor evidence="1 10">
        <name>Mg(2+)</name>
        <dbReference type="ChEBI" id="CHEBI:18420"/>
    </cofactor>
</comment>
<dbReference type="GO" id="GO:0006400">
    <property type="term" value="P:tRNA modification"/>
    <property type="evidence" value="ECO:0007669"/>
    <property type="project" value="TreeGrafter"/>
</dbReference>
<feature type="binding site" evidence="10">
    <location>
        <begin position="10"/>
        <end position="15"/>
    </location>
    <ligand>
        <name>substrate</name>
    </ligand>
</feature>
<evidence type="ECO:0000256" key="7">
    <source>
        <dbReference type="ARBA" id="ARBA00022840"/>
    </source>
</evidence>
<feature type="site" description="Interaction with substrate tRNA" evidence="10">
    <location>
        <position position="99"/>
    </location>
</feature>
<evidence type="ECO:0000256" key="13">
    <source>
        <dbReference type="RuleBase" id="RU003785"/>
    </source>
</evidence>
<evidence type="ECO:0000256" key="11">
    <source>
        <dbReference type="RuleBase" id="RU003783"/>
    </source>
</evidence>
<accession>A0A090MLX8</accession>
<evidence type="ECO:0000256" key="4">
    <source>
        <dbReference type="ARBA" id="ARBA00022679"/>
    </source>
</evidence>
<dbReference type="EC" id="2.5.1.75" evidence="10"/>
<dbReference type="FunFam" id="1.10.20.140:FF:000001">
    <property type="entry name" value="tRNA dimethylallyltransferase"/>
    <property type="match status" value="1"/>
</dbReference>
<evidence type="ECO:0000256" key="6">
    <source>
        <dbReference type="ARBA" id="ARBA00022741"/>
    </source>
</evidence>
<evidence type="ECO:0000256" key="2">
    <source>
        <dbReference type="ARBA" id="ARBA00003213"/>
    </source>
</evidence>
<proteinExistence type="inferred from homology"/>
<dbReference type="EMBL" id="CCAZ020000001">
    <property type="protein sequence ID" value="CEG07302.1"/>
    <property type="molecule type" value="Genomic_DNA"/>
</dbReference>
<evidence type="ECO:0000256" key="3">
    <source>
        <dbReference type="ARBA" id="ARBA00005842"/>
    </source>
</evidence>
<evidence type="ECO:0000313" key="14">
    <source>
        <dbReference type="EMBL" id="CEG07302.1"/>
    </source>
</evidence>
<dbReference type="STRING" id="1035.BN961_00690"/>
<dbReference type="InterPro" id="IPR027417">
    <property type="entry name" value="P-loop_NTPase"/>
</dbReference>
<keyword evidence="6 10" id="KW-0547">Nucleotide-binding</keyword>
<feature type="site" description="Interaction with substrate tRNA" evidence="10">
    <location>
        <position position="125"/>
    </location>
</feature>
<protein>
    <recommendedName>
        <fullName evidence="10">tRNA dimethylallyltransferase</fullName>
        <ecNumber evidence="10">2.5.1.75</ecNumber>
    </recommendedName>
    <alternativeName>
        <fullName evidence="10">Dimethylallyl diphosphate:tRNA dimethylallyltransferase</fullName>
        <shortName evidence="10">DMAPP:tRNA dimethylallyltransferase</shortName>
        <shortName evidence="10">DMATase</shortName>
    </alternativeName>
    <alternativeName>
        <fullName evidence="10">Isopentenyl-diphosphate:tRNA isopentenyltransferase</fullName>
        <shortName evidence="10">IPP transferase</shortName>
        <shortName evidence="10">IPPT</shortName>
        <shortName evidence="10">IPTase</shortName>
    </alternativeName>
</protein>
<dbReference type="HAMAP" id="MF_00185">
    <property type="entry name" value="IPP_trans"/>
    <property type="match status" value="1"/>
</dbReference>
<dbReference type="PANTHER" id="PTHR11088">
    <property type="entry name" value="TRNA DIMETHYLALLYLTRANSFERASE"/>
    <property type="match status" value="1"/>
</dbReference>
<name>A0A090MLX8_AFIFE</name>
<keyword evidence="15" id="KW-1185">Reference proteome</keyword>
<evidence type="ECO:0000256" key="8">
    <source>
        <dbReference type="ARBA" id="ARBA00022842"/>
    </source>
</evidence>
<dbReference type="NCBIfam" id="TIGR00174">
    <property type="entry name" value="miaA"/>
    <property type="match status" value="1"/>
</dbReference>
<comment type="catalytic activity">
    <reaction evidence="9 10 11">
        <text>adenosine(37) in tRNA + dimethylallyl diphosphate = N(6)-dimethylallyladenosine(37) in tRNA + diphosphate</text>
        <dbReference type="Rhea" id="RHEA:26482"/>
        <dbReference type="Rhea" id="RHEA-COMP:10162"/>
        <dbReference type="Rhea" id="RHEA-COMP:10375"/>
        <dbReference type="ChEBI" id="CHEBI:33019"/>
        <dbReference type="ChEBI" id="CHEBI:57623"/>
        <dbReference type="ChEBI" id="CHEBI:74411"/>
        <dbReference type="ChEBI" id="CHEBI:74415"/>
        <dbReference type="EC" id="2.5.1.75"/>
    </reaction>
</comment>
<evidence type="ECO:0000256" key="5">
    <source>
        <dbReference type="ARBA" id="ARBA00022694"/>
    </source>
</evidence>
<keyword evidence="5 10" id="KW-0819">tRNA processing</keyword>
<dbReference type="Gene3D" id="1.10.20.140">
    <property type="match status" value="1"/>
</dbReference>
<dbReference type="AlphaFoldDB" id="A0A090MLX8"/>
<comment type="similarity">
    <text evidence="3 10 13">Belongs to the IPP transferase family.</text>
</comment>
<evidence type="ECO:0000313" key="15">
    <source>
        <dbReference type="Proteomes" id="UP000035762"/>
    </source>
</evidence>
<dbReference type="GO" id="GO:0005524">
    <property type="term" value="F:ATP binding"/>
    <property type="evidence" value="ECO:0007669"/>
    <property type="project" value="UniProtKB-UniRule"/>
</dbReference>
<feature type="binding site" evidence="10">
    <location>
        <begin position="8"/>
        <end position="15"/>
    </location>
    <ligand>
        <name>ATP</name>
        <dbReference type="ChEBI" id="CHEBI:30616"/>
    </ligand>
</feature>
<reference evidence="14 15" key="1">
    <citation type="journal article" date="2014" name="Genome Announc.">
        <title>Genome Sequence of Afipia felis Strain 76713, Isolated in Hospital Water Using an Amoeba Co-Culture Procedure.</title>
        <authorList>
            <person name="Benamar S."/>
            <person name="La Scola B."/>
            <person name="Croce O."/>
        </authorList>
    </citation>
    <scope>NUCLEOTIDE SEQUENCE [LARGE SCALE GENOMIC DNA]</scope>
    <source>
        <strain evidence="14 15">76713</strain>
    </source>
</reference>
<comment type="caution">
    <text evidence="10">Lacks conserved residue(s) required for the propagation of feature annotation.</text>
</comment>
<dbReference type="Proteomes" id="UP000035762">
    <property type="component" value="Unassembled WGS sequence"/>
</dbReference>
<comment type="caution">
    <text evidence="14">The sequence shown here is derived from an EMBL/GenBank/DDBJ whole genome shotgun (WGS) entry which is preliminary data.</text>
</comment>
<sequence>MKAVLIAGPTASGKSALALDLAEAAHGTVINTDSMQVYRDLRVLTARPTVDEEARVPHRLYGHVDAAVNYSAGAWVNDAAAVLAETQANGRLPIFIGGTGLYFKALTRGLSNVPPVPDAVREAIRQRLEQNGPEALYEELGKRDPGAAGRLKPRDRVRIARALEVVEATGRPLAEWHAHGLPPLLPPQGVVALFLAPDRKVVYEQIDRRFESMMDRGALEEARALGSRGLDPLLPAMKAHGVPALIRHLAGELSREEAIAIGQIDTRHYAKRQFTWFRHQLPEFEWVAPDAAQAWLETRLGLSISRTVSV</sequence>
<evidence type="ECO:0000256" key="12">
    <source>
        <dbReference type="RuleBase" id="RU003784"/>
    </source>
</evidence>
<comment type="subunit">
    <text evidence="10">Monomer.</text>
</comment>
<dbReference type="PANTHER" id="PTHR11088:SF60">
    <property type="entry name" value="TRNA DIMETHYLALLYLTRANSFERASE"/>
    <property type="match status" value="1"/>
</dbReference>